<comment type="caution">
    <text evidence="3">The sequence shown here is derived from an EMBL/GenBank/DDBJ whole genome shotgun (WGS) entry which is preliminary data.</text>
</comment>
<sequence>MSFLLKTVLLFLKTSSAIIEGVQSILQNICDVIESTFKTRLSTALMKDKSIQSNFQATDNYISNAKPSLLIFNLKQNQKVTITYGDTDNFLGISLSTELETRVQPIGNKMDKYNTSKPHSEDVSLHSDSSVAASNSYSLRNSAINEVEDSKIQTEVMGKSTTSEGTVRNICLNTKDQMSKTEEHVKSFGCSSDEETGGLREILPSSNSSSGSVDALRPKKSVVAIRTRNGKSQSELRSRTAGIKRKHLKNNGLDDCTISPTSEENKRVVSYIPLKRLNLEKTVLPDSSTRTYRNLEHITSLESKSLTEIPSPHKMDSCIGVKSNSFCIDSLCSANINQDVICKDKPVILLTPCVEFKDSTSGTDSPS</sequence>
<evidence type="ECO:0000313" key="4">
    <source>
        <dbReference type="Proteomes" id="UP000887116"/>
    </source>
</evidence>
<organism evidence="3 4">
    <name type="scientific">Trichonephila clavata</name>
    <name type="common">Joro spider</name>
    <name type="synonym">Nephila clavata</name>
    <dbReference type="NCBI Taxonomy" id="2740835"/>
    <lineage>
        <taxon>Eukaryota</taxon>
        <taxon>Metazoa</taxon>
        <taxon>Ecdysozoa</taxon>
        <taxon>Arthropoda</taxon>
        <taxon>Chelicerata</taxon>
        <taxon>Arachnida</taxon>
        <taxon>Araneae</taxon>
        <taxon>Araneomorphae</taxon>
        <taxon>Entelegynae</taxon>
        <taxon>Araneoidea</taxon>
        <taxon>Nephilidae</taxon>
        <taxon>Trichonephila</taxon>
    </lineage>
</organism>
<dbReference type="AlphaFoldDB" id="A0A8X6HR49"/>
<feature type="region of interest" description="Disordered" evidence="1">
    <location>
        <begin position="188"/>
        <end position="217"/>
    </location>
</feature>
<feature type="chain" id="PRO_5036484443" evidence="2">
    <location>
        <begin position="18"/>
        <end position="367"/>
    </location>
</feature>
<reference evidence="3" key="1">
    <citation type="submission" date="2020-07" db="EMBL/GenBank/DDBJ databases">
        <title>Multicomponent nature underlies the extraordinary mechanical properties of spider dragline silk.</title>
        <authorList>
            <person name="Kono N."/>
            <person name="Nakamura H."/>
            <person name="Mori M."/>
            <person name="Yoshida Y."/>
            <person name="Ohtoshi R."/>
            <person name="Malay A.D."/>
            <person name="Moran D.A.P."/>
            <person name="Tomita M."/>
            <person name="Numata K."/>
            <person name="Arakawa K."/>
        </authorList>
    </citation>
    <scope>NUCLEOTIDE SEQUENCE</scope>
</reference>
<feature type="region of interest" description="Disordered" evidence="1">
    <location>
        <begin position="108"/>
        <end position="131"/>
    </location>
</feature>
<dbReference type="EMBL" id="BMAO01016365">
    <property type="protein sequence ID" value="GFR08014.1"/>
    <property type="molecule type" value="Genomic_DNA"/>
</dbReference>
<evidence type="ECO:0000256" key="1">
    <source>
        <dbReference type="SAM" id="MobiDB-lite"/>
    </source>
</evidence>
<feature type="signal peptide" evidence="2">
    <location>
        <begin position="1"/>
        <end position="17"/>
    </location>
</feature>
<evidence type="ECO:0000256" key="2">
    <source>
        <dbReference type="SAM" id="SignalP"/>
    </source>
</evidence>
<feature type="compositionally biased region" description="Basic and acidic residues" evidence="1">
    <location>
        <begin position="109"/>
        <end position="125"/>
    </location>
</feature>
<name>A0A8X6HR49_TRICU</name>
<protein>
    <submittedName>
        <fullName evidence="3">Uncharacterized protein</fullName>
    </submittedName>
</protein>
<gene>
    <name evidence="3" type="ORF">TNCT_172711</name>
</gene>
<keyword evidence="4" id="KW-1185">Reference proteome</keyword>
<evidence type="ECO:0000313" key="3">
    <source>
        <dbReference type="EMBL" id="GFR08014.1"/>
    </source>
</evidence>
<accession>A0A8X6HR49</accession>
<proteinExistence type="predicted"/>
<dbReference type="Proteomes" id="UP000887116">
    <property type="component" value="Unassembled WGS sequence"/>
</dbReference>
<keyword evidence="2" id="KW-0732">Signal</keyword>
<dbReference type="OrthoDB" id="10511841at2759"/>